<keyword evidence="3 5" id="KW-0833">Ubl conjugation pathway</keyword>
<feature type="domain" description="N-end rule aminoacyl transferase C-terminal" evidence="8">
    <location>
        <begin position="261"/>
        <end position="393"/>
    </location>
</feature>
<comment type="function">
    <text evidence="5">Involved in the post-translational conjugation of arginine to the N-terminal aspartate or glutamate of a protein. This arginylation is required for degradation of the protein via the ubiquitin pathway.</text>
</comment>
<comment type="similarity">
    <text evidence="1 5">Belongs to the R-transferase family.</text>
</comment>
<dbReference type="GO" id="GO:0005737">
    <property type="term" value="C:cytoplasm"/>
    <property type="evidence" value="ECO:0007669"/>
    <property type="project" value="TreeGrafter"/>
</dbReference>
<dbReference type="PANTHER" id="PTHR21367">
    <property type="entry name" value="ARGININE-TRNA-PROTEIN TRANSFERASE 1"/>
    <property type="match status" value="1"/>
</dbReference>
<dbReference type="InterPro" id="IPR030700">
    <property type="entry name" value="N-end_Aminoacyl_Trfase"/>
</dbReference>
<dbReference type="Pfam" id="PF04376">
    <property type="entry name" value="ATE_N"/>
    <property type="match status" value="1"/>
</dbReference>
<feature type="compositionally biased region" description="Polar residues" evidence="6">
    <location>
        <begin position="167"/>
        <end position="179"/>
    </location>
</feature>
<reference evidence="10" key="1">
    <citation type="submission" date="2025-08" db="UniProtKB">
        <authorList>
            <consortium name="RefSeq"/>
        </authorList>
    </citation>
    <scope>IDENTIFICATION</scope>
</reference>
<keyword evidence="4 5" id="KW-0012">Acyltransferase</keyword>
<dbReference type="AlphaFoldDB" id="A0AAJ7L8H3"/>
<feature type="domain" description="N-end aminoacyl transferase N-terminal" evidence="7">
    <location>
        <begin position="15"/>
        <end position="84"/>
    </location>
</feature>
<feature type="region of interest" description="Disordered" evidence="6">
    <location>
        <begin position="160"/>
        <end position="220"/>
    </location>
</feature>
<dbReference type="InterPro" id="IPR017137">
    <property type="entry name" value="Arg-tRNA-P_Trfase_1_euk"/>
</dbReference>
<evidence type="ECO:0000313" key="10">
    <source>
        <dbReference type="RefSeq" id="XP_018497509.1"/>
    </source>
</evidence>
<dbReference type="GeneID" id="100900527"/>
<dbReference type="CTD" id="11101"/>
<dbReference type="Proteomes" id="UP000694867">
    <property type="component" value="Unplaced"/>
</dbReference>
<dbReference type="SUPFAM" id="SSF55729">
    <property type="entry name" value="Acyl-CoA N-acyltransferases (Nat)"/>
    <property type="match status" value="1"/>
</dbReference>
<evidence type="ECO:0000259" key="8">
    <source>
        <dbReference type="Pfam" id="PF04377"/>
    </source>
</evidence>
<name>A0AAJ7L8H3_9ACAR</name>
<comment type="catalytic activity">
    <reaction evidence="5">
        <text>an N-terminal L-alpha-aminoacyl-[protein] + L-arginyl-tRNA(Arg) = an N-terminal L-arginyl-L-aminoacyl-[protein] + tRNA(Arg) + H(+)</text>
        <dbReference type="Rhea" id="RHEA:10208"/>
        <dbReference type="Rhea" id="RHEA-COMP:9658"/>
        <dbReference type="Rhea" id="RHEA-COMP:9673"/>
        <dbReference type="Rhea" id="RHEA-COMP:10636"/>
        <dbReference type="Rhea" id="RHEA-COMP:10638"/>
        <dbReference type="ChEBI" id="CHEBI:15378"/>
        <dbReference type="ChEBI" id="CHEBI:78442"/>
        <dbReference type="ChEBI" id="CHEBI:78513"/>
        <dbReference type="ChEBI" id="CHEBI:78597"/>
        <dbReference type="ChEBI" id="CHEBI:83562"/>
        <dbReference type="EC" id="2.3.2.8"/>
    </reaction>
</comment>
<gene>
    <name evidence="10" type="primary">LOC100900527</name>
</gene>
<keyword evidence="9" id="KW-1185">Reference proteome</keyword>
<evidence type="ECO:0000256" key="5">
    <source>
        <dbReference type="PIRNR" id="PIRNR037207"/>
    </source>
</evidence>
<dbReference type="RefSeq" id="XP_018497509.1">
    <property type="nucleotide sequence ID" value="XM_018641993.1"/>
</dbReference>
<dbReference type="InterPro" id="IPR007472">
    <property type="entry name" value="N-end_Aminoacyl_Trfase_C"/>
</dbReference>
<evidence type="ECO:0000256" key="6">
    <source>
        <dbReference type="SAM" id="MobiDB-lite"/>
    </source>
</evidence>
<protein>
    <recommendedName>
        <fullName evidence="5">Arginyl-tRNA--protein transferase 1</fullName>
        <shortName evidence="5">Arginyltransferase 1</shortName>
        <shortName evidence="5">R-transferase 1</shortName>
        <ecNumber evidence="5">2.3.2.8</ecNumber>
    </recommendedName>
    <alternativeName>
        <fullName evidence="5">Arginine-tRNA--protein transferase 1</fullName>
    </alternativeName>
</protein>
<accession>A0AAJ7L8H3</accession>
<dbReference type="InterPro" id="IPR016181">
    <property type="entry name" value="Acyl_CoA_acyltransferase"/>
</dbReference>
<evidence type="ECO:0000256" key="1">
    <source>
        <dbReference type="ARBA" id="ARBA00009991"/>
    </source>
</evidence>
<evidence type="ECO:0000313" key="9">
    <source>
        <dbReference type="Proteomes" id="UP000694867"/>
    </source>
</evidence>
<evidence type="ECO:0000256" key="4">
    <source>
        <dbReference type="ARBA" id="ARBA00023315"/>
    </source>
</evidence>
<dbReference type="GO" id="GO:0004057">
    <property type="term" value="F:arginyl-tRNA--protein transferase activity"/>
    <property type="evidence" value="ECO:0007669"/>
    <property type="project" value="UniProtKB-EC"/>
</dbReference>
<dbReference type="PIRSF" id="PIRSF037207">
    <property type="entry name" value="ATE1_euk"/>
    <property type="match status" value="1"/>
</dbReference>
<evidence type="ECO:0000256" key="3">
    <source>
        <dbReference type="ARBA" id="ARBA00022786"/>
    </source>
</evidence>
<dbReference type="EC" id="2.3.2.8" evidence="5"/>
<dbReference type="InterPro" id="IPR007471">
    <property type="entry name" value="N-end_Aminoacyl_Trfase_N"/>
</dbReference>
<proteinExistence type="inferred from homology"/>
<dbReference type="PANTHER" id="PTHR21367:SF1">
    <property type="entry name" value="ARGINYL-TRNA--PROTEIN TRANSFERASE 1"/>
    <property type="match status" value="1"/>
</dbReference>
<organism evidence="9 10">
    <name type="scientific">Galendromus occidentalis</name>
    <name type="common">western predatory mite</name>
    <dbReference type="NCBI Taxonomy" id="34638"/>
    <lineage>
        <taxon>Eukaryota</taxon>
        <taxon>Metazoa</taxon>
        <taxon>Ecdysozoa</taxon>
        <taxon>Arthropoda</taxon>
        <taxon>Chelicerata</taxon>
        <taxon>Arachnida</taxon>
        <taxon>Acari</taxon>
        <taxon>Parasitiformes</taxon>
        <taxon>Mesostigmata</taxon>
        <taxon>Gamasina</taxon>
        <taxon>Phytoseioidea</taxon>
        <taxon>Phytoseiidae</taxon>
        <taxon>Typhlodrominae</taxon>
        <taxon>Galendromus</taxon>
    </lineage>
</organism>
<dbReference type="KEGG" id="goe:100900527"/>
<dbReference type="Pfam" id="PF04377">
    <property type="entry name" value="ATE_C"/>
    <property type="match status" value="1"/>
</dbReference>
<evidence type="ECO:0000256" key="2">
    <source>
        <dbReference type="ARBA" id="ARBA00022679"/>
    </source>
</evidence>
<sequence>MDDGIIQWLPDSKGHTCGYCKGESFCKGMWAYTLPAQTYQDLIDRGWRRSGKYCYKPEMTKTCCPSYTIRCDALAFKPTKSHKKILKRFHKFLLNGRQETVGAGDNESVGEDDESLQEACQINEAEICREVATRVEGHMSCDVVKDLNLPLRASKCDGQIKSERTVNKSSGESNQSDKPPQSREGEQLHNIYTTKKKALRKQRWLEKQKTEDQPSQSRLKNAEKSFEEWLDLPRGKHKLEIRLVRTTPYSSEAERTTDASHAVYKRYQMKIHKDSEDKCSISNWKRFLVDSPLLPEEDPLLGSFHHQYWLDDRLIAVGVLDLLPYCVSSVYFYYDPEFQFLSLGTFASLCEIKLTRELQKTLPTMKYYYMGFYIHTCPKMRYKGRLPNSDLLCPEAYTWHPIQKCLPLLEVSKYSRLEPDRERRDPDEPTDITQTLLLHKQRGLTLADYLARRKMSNGAFASIKEYCHAVGSKVMTEIYFFKE</sequence>
<evidence type="ECO:0000259" key="7">
    <source>
        <dbReference type="Pfam" id="PF04376"/>
    </source>
</evidence>
<feature type="compositionally biased region" description="Basic and acidic residues" evidence="6">
    <location>
        <begin position="203"/>
        <end position="212"/>
    </location>
</feature>
<keyword evidence="2 5" id="KW-0808">Transferase</keyword>